<dbReference type="AlphaFoldDB" id="A0A7S4S5T5"/>
<dbReference type="SUPFAM" id="SSF103657">
    <property type="entry name" value="BAR/IMD domain-like"/>
    <property type="match status" value="1"/>
</dbReference>
<feature type="compositionally biased region" description="Low complexity" evidence="1">
    <location>
        <begin position="412"/>
        <end position="422"/>
    </location>
</feature>
<dbReference type="PROSITE" id="PS50030">
    <property type="entry name" value="UBA"/>
    <property type="match status" value="1"/>
</dbReference>
<evidence type="ECO:0000313" key="3">
    <source>
        <dbReference type="EMBL" id="CAE4635589.1"/>
    </source>
</evidence>
<accession>A0A7S4S5T5</accession>
<dbReference type="SUPFAM" id="SSF46934">
    <property type="entry name" value="UBA-like"/>
    <property type="match status" value="1"/>
</dbReference>
<protein>
    <recommendedName>
        <fullName evidence="2">UBA domain-containing protein</fullName>
    </recommendedName>
</protein>
<feature type="region of interest" description="Disordered" evidence="1">
    <location>
        <begin position="371"/>
        <end position="460"/>
    </location>
</feature>
<feature type="region of interest" description="Disordered" evidence="1">
    <location>
        <begin position="505"/>
        <end position="564"/>
    </location>
</feature>
<name>A0A7S4S5T5_9DINO</name>
<dbReference type="SMART" id="SM00165">
    <property type="entry name" value="UBA"/>
    <property type="match status" value="1"/>
</dbReference>
<reference evidence="3" key="1">
    <citation type="submission" date="2021-01" db="EMBL/GenBank/DDBJ databases">
        <authorList>
            <person name="Corre E."/>
            <person name="Pelletier E."/>
            <person name="Niang G."/>
            <person name="Scheremetjew M."/>
            <person name="Finn R."/>
            <person name="Kale V."/>
            <person name="Holt S."/>
            <person name="Cochrane G."/>
            <person name="Meng A."/>
            <person name="Brown T."/>
            <person name="Cohen L."/>
        </authorList>
    </citation>
    <scope>NUCLEOTIDE SEQUENCE</scope>
    <source>
        <strain evidence="3">CCMP3105</strain>
    </source>
</reference>
<proteinExistence type="predicted"/>
<feature type="compositionally biased region" description="Basic and acidic residues" evidence="1">
    <location>
        <begin position="379"/>
        <end position="404"/>
    </location>
</feature>
<dbReference type="Gene3D" id="1.10.8.10">
    <property type="entry name" value="DNA helicase RuvA subunit, C-terminal domain"/>
    <property type="match status" value="1"/>
</dbReference>
<gene>
    <name evidence="3" type="ORF">AMON00008_LOCUS45514</name>
</gene>
<evidence type="ECO:0000256" key="1">
    <source>
        <dbReference type="SAM" id="MobiDB-lite"/>
    </source>
</evidence>
<dbReference type="InterPro" id="IPR009060">
    <property type="entry name" value="UBA-like_sf"/>
</dbReference>
<dbReference type="Gene3D" id="1.20.1270.60">
    <property type="entry name" value="Arfaptin homology (AH) domain/BAR domain"/>
    <property type="match status" value="1"/>
</dbReference>
<sequence length="584" mass="63769">MEVFEDQVNSIRSEWHALREKWFHGETIDPVFEGVVRDFCTFDEVMQNVHMKVGIFMRGVEQLARGMTALSDGVSAGLAHARQNDSQLASDTCKMKEATNQIARADAPHSAIAKLRRDMHFNILGPVQNHIANNRNLKVSLDIRRRRLIELSSAKKQLDDCAKKNMPRTDRRYLQAQSNFESAKMTFHEVDRHVFEWLYILEEYRGDILDSTLQTLKYLEYEFFAASAHAISTSLPTRMEFRPMVEMTPEHLEAQVEMELKESEDGGGAVAATGTTESPFADFSARLIDKKAKEEPSDGDQGPALPVDPLSLSSLLSQGFEEGPARRALRLHRNDTQAAMDWLIDGQHEEVQKQKQASDGVRMPTTIKRVQKLKAMRKAQQEKMKEKQQQSEQQKEEAESHREGATPGKSGGSAASGAAAASFRDGQAAEAARTPDLLEDLVEMGTRDSPPKPESAAVADLLSLDEVPTDFSRPVERTALPAQLAFDTTRCEKQPLPAAVAAGIAHPRSGSSGNGLPMVQAQGSAQPPSGGAGGPPAWTGLEALDPLAVPFGQPPSAAAASGASRDRFGDLAALAAGGSRTQPR</sequence>
<evidence type="ECO:0000259" key="2">
    <source>
        <dbReference type="PROSITE" id="PS50030"/>
    </source>
</evidence>
<dbReference type="EMBL" id="HBNR01064441">
    <property type="protein sequence ID" value="CAE4635589.1"/>
    <property type="molecule type" value="Transcribed_RNA"/>
</dbReference>
<dbReference type="InterPro" id="IPR015940">
    <property type="entry name" value="UBA"/>
</dbReference>
<organism evidence="3">
    <name type="scientific">Alexandrium monilatum</name>
    <dbReference type="NCBI Taxonomy" id="311494"/>
    <lineage>
        <taxon>Eukaryota</taxon>
        <taxon>Sar</taxon>
        <taxon>Alveolata</taxon>
        <taxon>Dinophyceae</taxon>
        <taxon>Gonyaulacales</taxon>
        <taxon>Pyrocystaceae</taxon>
        <taxon>Alexandrium</taxon>
    </lineage>
</organism>
<feature type="domain" description="UBA" evidence="2">
    <location>
        <begin position="306"/>
        <end position="346"/>
    </location>
</feature>
<feature type="compositionally biased region" description="Low complexity" evidence="1">
    <location>
        <begin position="520"/>
        <end position="529"/>
    </location>
</feature>
<dbReference type="InterPro" id="IPR027267">
    <property type="entry name" value="AH/BAR_dom_sf"/>
</dbReference>
<dbReference type="Pfam" id="PF22562">
    <property type="entry name" value="UBA_7"/>
    <property type="match status" value="1"/>
</dbReference>